<reference evidence="3 4" key="1">
    <citation type="submission" date="2021-01" db="EMBL/GenBank/DDBJ databases">
        <title>FDA dAtabase for Regulatory Grade micrObial Sequences (FDA-ARGOS): Supporting development and validation of Infectious Disease Dx tests.</title>
        <authorList>
            <person name="Nelson B."/>
            <person name="Plummer A."/>
            <person name="Tallon L."/>
            <person name="Sadzewicz L."/>
            <person name="Zhao X."/>
            <person name="Boylan J."/>
            <person name="Ott S."/>
            <person name="Bowen H."/>
            <person name="Vavikolanu K."/>
            <person name="Mehta A."/>
            <person name="Aluvathingal J."/>
            <person name="Nadendla S."/>
            <person name="Myers T."/>
            <person name="Yan Y."/>
            <person name="Sichtig H."/>
        </authorList>
    </citation>
    <scope>NUCLEOTIDE SEQUENCE [LARGE SCALE GENOMIC DNA]</scope>
    <source>
        <strain evidence="3 4">FDAARGOS_1161</strain>
    </source>
</reference>
<organism evidence="3 4">
    <name type="scientific">Peribacillus psychrosaccharolyticus</name>
    <name type="common">Bacillus psychrosaccharolyticus</name>
    <dbReference type="NCBI Taxonomy" id="1407"/>
    <lineage>
        <taxon>Bacteria</taxon>
        <taxon>Bacillati</taxon>
        <taxon>Bacillota</taxon>
        <taxon>Bacilli</taxon>
        <taxon>Bacillales</taxon>
        <taxon>Bacillaceae</taxon>
        <taxon>Peribacillus</taxon>
    </lineage>
</organism>
<keyword evidence="2" id="KW-1133">Transmembrane helix</keyword>
<dbReference type="Proteomes" id="UP000595254">
    <property type="component" value="Chromosome"/>
</dbReference>
<name>A0A974NMQ4_PERPY</name>
<feature type="transmembrane region" description="Helical" evidence="2">
    <location>
        <begin position="31"/>
        <end position="51"/>
    </location>
</feature>
<keyword evidence="2" id="KW-0472">Membrane</keyword>
<dbReference type="RefSeq" id="WP_040375662.1">
    <property type="nucleotide sequence ID" value="NZ_CP068053.1"/>
</dbReference>
<sequence>MEKENKKNSQQIHDEKTERNGKESIMAFKRMWGAIAVIALGLISMVMFTFAEDPNKGYKPLKDTKDEKSIVETAKEKDKQLTSKYINKELAYKQALDNNLDPAVLEHHYNNYFKELKINRSMDFGPVRYGSVSISTELSDNVTIYGSMQDDTMLFTILNLIGFDLHTDKEINDFKEITLAFFTSIANQDIKDILYKSMNFNEIIKNGGEVEFIIKDIKYSLTKHKDESGSFITFHVSTIKNP</sequence>
<dbReference type="AlphaFoldDB" id="A0A974NMQ4"/>
<evidence type="ECO:0000313" key="4">
    <source>
        <dbReference type="Proteomes" id="UP000595254"/>
    </source>
</evidence>
<dbReference type="KEGG" id="ppsr:I6J18_01805"/>
<keyword evidence="4" id="KW-1185">Reference proteome</keyword>
<evidence type="ECO:0000313" key="3">
    <source>
        <dbReference type="EMBL" id="QQT00695.1"/>
    </source>
</evidence>
<proteinExistence type="predicted"/>
<evidence type="ECO:0000256" key="1">
    <source>
        <dbReference type="SAM" id="MobiDB-lite"/>
    </source>
</evidence>
<gene>
    <name evidence="3" type="ORF">I6J18_01805</name>
</gene>
<feature type="region of interest" description="Disordered" evidence="1">
    <location>
        <begin position="1"/>
        <end position="20"/>
    </location>
</feature>
<accession>A0A974NMQ4</accession>
<evidence type="ECO:0000256" key="2">
    <source>
        <dbReference type="SAM" id="Phobius"/>
    </source>
</evidence>
<keyword evidence="2" id="KW-0812">Transmembrane</keyword>
<protein>
    <submittedName>
        <fullName evidence="3">Uncharacterized protein</fullName>
    </submittedName>
</protein>
<dbReference type="EMBL" id="CP068053">
    <property type="protein sequence ID" value="QQT00695.1"/>
    <property type="molecule type" value="Genomic_DNA"/>
</dbReference>